<dbReference type="InterPro" id="IPR052501">
    <property type="entry name" value="Alpha-1-2_FucT"/>
</dbReference>
<keyword evidence="1" id="KW-0328">Glycosyltransferase</keyword>
<reference evidence="4" key="1">
    <citation type="submission" date="2022-11" db="UniProtKB">
        <authorList>
            <consortium name="WormBaseParasite"/>
        </authorList>
    </citation>
    <scope>IDENTIFICATION</scope>
</reference>
<evidence type="ECO:0000313" key="4">
    <source>
        <dbReference type="WBParaSite" id="Gr19_v10_g9373.t1"/>
    </source>
</evidence>
<evidence type="ECO:0000256" key="1">
    <source>
        <dbReference type="ARBA" id="ARBA00022676"/>
    </source>
</evidence>
<protein>
    <submittedName>
        <fullName evidence="4">L-Fucosyltransferase</fullName>
    </submittedName>
</protein>
<dbReference type="WBParaSite" id="Gr19_v10_g9373.t1">
    <property type="protein sequence ID" value="Gr19_v10_g9373.t1"/>
    <property type="gene ID" value="Gr19_v10_g9373"/>
</dbReference>
<dbReference type="PANTHER" id="PTHR22898:SF3">
    <property type="entry name" value="ALPHA-1,2-FUCOSYLTRANSFERASE-RELATED"/>
    <property type="match status" value="1"/>
</dbReference>
<dbReference type="Pfam" id="PF01531">
    <property type="entry name" value="Glyco_transf_11"/>
    <property type="match status" value="1"/>
</dbReference>
<keyword evidence="3" id="KW-1185">Reference proteome</keyword>
<dbReference type="GO" id="GO:0005975">
    <property type="term" value="P:carbohydrate metabolic process"/>
    <property type="evidence" value="ECO:0007669"/>
    <property type="project" value="InterPro"/>
</dbReference>
<organism evidence="3 4">
    <name type="scientific">Globodera rostochiensis</name>
    <name type="common">Golden nematode worm</name>
    <name type="synonym">Heterodera rostochiensis</name>
    <dbReference type="NCBI Taxonomy" id="31243"/>
    <lineage>
        <taxon>Eukaryota</taxon>
        <taxon>Metazoa</taxon>
        <taxon>Ecdysozoa</taxon>
        <taxon>Nematoda</taxon>
        <taxon>Chromadorea</taxon>
        <taxon>Rhabditida</taxon>
        <taxon>Tylenchina</taxon>
        <taxon>Tylenchomorpha</taxon>
        <taxon>Tylenchoidea</taxon>
        <taxon>Heteroderidae</taxon>
        <taxon>Heteroderinae</taxon>
        <taxon>Globodera</taxon>
    </lineage>
</organism>
<sequence length="350" mass="40665">MHIVNLSAKEKTLPKWSRQCEHNNISVEEFKSLFQSTEKYLIAGGLFGSCGGLGNQMFRFAGLYGIGKPFKRIPVFFKRQNCHRGFEAHESEGADEMDRLFPNYAKFLKFSLNTFVADRPNETRVLNGFASDCCRYDDPKRINFTSFAEKFVSINALWFQSYKFFHYIRREIRKIFQFGWPICVQMEKLKKSYFNVSEQNAIKLCVHTRIGDFAKTTTHLPSEKNFTEKAIEYTYKYLTQKHQRPVAVVLFGEDKKFIGNLSIDRKLIRSIYTPKSMSRAEDLVFVSTTCDSMLITCPSSTFGWWMAYLMPDGATVFYSAKLEGTVYARENFLPEWIPLRLKENGTIVID</sequence>
<dbReference type="GO" id="GO:0016020">
    <property type="term" value="C:membrane"/>
    <property type="evidence" value="ECO:0007669"/>
    <property type="project" value="InterPro"/>
</dbReference>
<dbReference type="AlphaFoldDB" id="A0A914IF98"/>
<keyword evidence="2" id="KW-0808">Transferase</keyword>
<accession>A0A914IF98</accession>
<name>A0A914IF98_GLORO</name>
<dbReference type="GO" id="GO:0008107">
    <property type="term" value="F:galactoside 2-alpha-L-fucosyltransferase activity"/>
    <property type="evidence" value="ECO:0007669"/>
    <property type="project" value="InterPro"/>
</dbReference>
<proteinExistence type="predicted"/>
<dbReference type="InterPro" id="IPR002516">
    <property type="entry name" value="Glyco_trans_11"/>
</dbReference>
<dbReference type="PANTHER" id="PTHR22898">
    <property type="entry name" value="UNCHARACTERIZED GLYCOSOL TRANSFERASE-RELATED"/>
    <property type="match status" value="1"/>
</dbReference>
<dbReference type="Proteomes" id="UP000887572">
    <property type="component" value="Unplaced"/>
</dbReference>
<evidence type="ECO:0000256" key="2">
    <source>
        <dbReference type="ARBA" id="ARBA00022679"/>
    </source>
</evidence>
<evidence type="ECO:0000313" key="3">
    <source>
        <dbReference type="Proteomes" id="UP000887572"/>
    </source>
</evidence>